<accession>A0A7X9FU41</accession>
<dbReference type="Proteomes" id="UP000524246">
    <property type="component" value="Unassembled WGS sequence"/>
</dbReference>
<dbReference type="InterPro" id="IPR006099">
    <property type="entry name" value="MeMalonylCoA_mutase_a/b_cat"/>
</dbReference>
<dbReference type="AlphaFoldDB" id="A0A7X9FU41"/>
<dbReference type="PANTHER" id="PTHR48101">
    <property type="entry name" value="METHYLMALONYL-COA MUTASE, MITOCHONDRIAL-RELATED"/>
    <property type="match status" value="1"/>
</dbReference>
<dbReference type="SUPFAM" id="SSF51703">
    <property type="entry name" value="Cobalamin (vitamin B12)-dependent enzymes"/>
    <property type="match status" value="1"/>
</dbReference>
<evidence type="ECO:0000256" key="4">
    <source>
        <dbReference type="ARBA" id="ARBA00023235"/>
    </source>
</evidence>
<comment type="caution">
    <text evidence="7">The sequence shown here is derived from an EMBL/GenBank/DDBJ whole genome shotgun (WGS) entry which is preliminary data.</text>
</comment>
<dbReference type="Gene3D" id="3.40.50.280">
    <property type="entry name" value="Cobalamin-binding domain"/>
    <property type="match status" value="1"/>
</dbReference>
<dbReference type="GO" id="GO:0031419">
    <property type="term" value="F:cobalamin binding"/>
    <property type="evidence" value="ECO:0007669"/>
    <property type="project" value="UniProtKB-KW"/>
</dbReference>
<dbReference type="SUPFAM" id="SSF52242">
    <property type="entry name" value="Cobalamin (vitamin B12)-binding domain"/>
    <property type="match status" value="1"/>
</dbReference>
<gene>
    <name evidence="7" type="ORF">GYA55_11705</name>
</gene>
<keyword evidence="3" id="KW-0846">Cobalamin</keyword>
<evidence type="ECO:0000256" key="5">
    <source>
        <dbReference type="ARBA" id="ARBA00023285"/>
    </source>
</evidence>
<evidence type="ECO:0000256" key="3">
    <source>
        <dbReference type="ARBA" id="ARBA00022628"/>
    </source>
</evidence>
<dbReference type="GO" id="GO:0046872">
    <property type="term" value="F:metal ion binding"/>
    <property type="evidence" value="ECO:0007669"/>
    <property type="project" value="InterPro"/>
</dbReference>
<proteinExistence type="inferred from homology"/>
<dbReference type="Gene3D" id="3.20.20.240">
    <property type="entry name" value="Methylmalonyl-CoA mutase"/>
    <property type="match status" value="1"/>
</dbReference>
<comment type="similarity">
    <text evidence="2">Belongs to the methylmalonyl-CoA mutase family.</text>
</comment>
<dbReference type="Pfam" id="PF01642">
    <property type="entry name" value="MM_CoA_mutase"/>
    <property type="match status" value="1"/>
</dbReference>
<dbReference type="EMBL" id="JAAZON010000532">
    <property type="protein sequence ID" value="NMC63819.1"/>
    <property type="molecule type" value="Genomic_DNA"/>
</dbReference>
<dbReference type="InterPro" id="IPR016176">
    <property type="entry name" value="Cbl-dep_enz_cat"/>
</dbReference>
<evidence type="ECO:0000313" key="8">
    <source>
        <dbReference type="Proteomes" id="UP000524246"/>
    </source>
</evidence>
<evidence type="ECO:0000256" key="2">
    <source>
        <dbReference type="ARBA" id="ARBA00008465"/>
    </source>
</evidence>
<keyword evidence="5" id="KW-0170">Cobalt</keyword>
<evidence type="ECO:0000259" key="6">
    <source>
        <dbReference type="Pfam" id="PF01642"/>
    </source>
</evidence>
<organism evidence="7 8">
    <name type="scientific">SAR324 cluster bacterium</name>
    <dbReference type="NCBI Taxonomy" id="2024889"/>
    <lineage>
        <taxon>Bacteria</taxon>
        <taxon>Deltaproteobacteria</taxon>
        <taxon>SAR324 cluster</taxon>
    </lineage>
</organism>
<comment type="cofactor">
    <cofactor evidence="1">
        <name>adenosylcob(III)alamin</name>
        <dbReference type="ChEBI" id="CHEBI:18408"/>
    </cofactor>
</comment>
<dbReference type="InterPro" id="IPR036724">
    <property type="entry name" value="Cobalamin-bd_sf"/>
</dbReference>
<sequence>MSEEKTCMNFKNEIFTLEGFEKKGLKIWLQLVEAELKGVPFEKKLVSKTIEGIEVQPLYTKENASILGGDFCSFLPNASSKDVKRHEWEICEELPMKRPGYVSLNLLPFIEAGASAVQELGIGLAMAIEELKKAEDKGELEAPSFYWISAAASDFFMEIAKFRAARILWALVAEKCGFNEESRTFLLGARTAFRNKTKLDLHVNMLRSTSEALSMALGGCDLISVAPFNEVNGCSDAFSRRIGKNVQILLKEESHINAVTDISRGSFYIETLTQTLCEKAWVFFQDIERKGGLKQALSETFIQSEILKVVSARKEAVSKRQDVIVGTSMYVNLGDELQAVMPSQQEKGQIEDLRPYRAAEDYEDLRYASLLYKKDTGHFPRVFLLTMGSFSDYNARADFCRGFLEPGGFEVVYPEGFTDSKAAVDAAVESGALIAVLCSTDDKYPALVEEIAPFFKEKASHVSLLLAGYPEEHIQKFKKAGIKDFVHLRANNLDLLKNLQKMAGVRK</sequence>
<feature type="domain" description="Methylmalonyl-CoA mutase alpha/beta chain catalytic" evidence="6">
    <location>
        <begin position="103"/>
        <end position="365"/>
    </location>
</feature>
<evidence type="ECO:0000313" key="7">
    <source>
        <dbReference type="EMBL" id="NMC63819.1"/>
    </source>
</evidence>
<name>A0A7X9FU41_9DELT</name>
<reference evidence="7 8" key="1">
    <citation type="journal article" date="2020" name="Biotechnol. Biofuels">
        <title>New insights from the biogas microbiome by comprehensive genome-resolved metagenomics of nearly 1600 species originating from multiple anaerobic digesters.</title>
        <authorList>
            <person name="Campanaro S."/>
            <person name="Treu L."/>
            <person name="Rodriguez-R L.M."/>
            <person name="Kovalovszki A."/>
            <person name="Ziels R.M."/>
            <person name="Maus I."/>
            <person name="Zhu X."/>
            <person name="Kougias P.G."/>
            <person name="Basile A."/>
            <person name="Luo G."/>
            <person name="Schluter A."/>
            <person name="Konstantinidis K.T."/>
            <person name="Angelidaki I."/>
        </authorList>
    </citation>
    <scope>NUCLEOTIDE SEQUENCE [LARGE SCALE GENOMIC DNA]</scope>
    <source>
        <strain evidence="7">AS27yjCOA_65</strain>
    </source>
</reference>
<evidence type="ECO:0000256" key="1">
    <source>
        <dbReference type="ARBA" id="ARBA00001922"/>
    </source>
</evidence>
<keyword evidence="4" id="KW-0413">Isomerase</keyword>
<dbReference type="GO" id="GO:0016866">
    <property type="term" value="F:intramolecular transferase activity"/>
    <property type="evidence" value="ECO:0007669"/>
    <property type="project" value="InterPro"/>
</dbReference>
<protein>
    <recommendedName>
        <fullName evidence="6">Methylmalonyl-CoA mutase alpha/beta chain catalytic domain-containing protein</fullName>
    </recommendedName>
</protein>
<dbReference type="PANTHER" id="PTHR48101:SF1">
    <property type="entry name" value="METHYLMALONYL-COA MUTASE, LARGE SUBUNIT"/>
    <property type="match status" value="1"/>
</dbReference>